<dbReference type="Proteomes" id="UP001500928">
    <property type="component" value="Unassembled WGS sequence"/>
</dbReference>
<evidence type="ECO:0000256" key="1">
    <source>
        <dbReference type="SAM" id="MobiDB-lite"/>
    </source>
</evidence>
<protein>
    <submittedName>
        <fullName evidence="2">DUF1800 domain-containing protein</fullName>
    </submittedName>
</protein>
<dbReference type="InterPro" id="IPR014917">
    <property type="entry name" value="DUF1800"/>
</dbReference>
<keyword evidence="3" id="KW-1185">Reference proteome</keyword>
<dbReference type="RefSeq" id="WP_345414382.1">
    <property type="nucleotide sequence ID" value="NZ_BAABHO010000015.1"/>
</dbReference>
<proteinExistence type="predicted"/>
<reference evidence="3" key="1">
    <citation type="journal article" date="2019" name="Int. J. Syst. Evol. Microbiol.">
        <title>The Global Catalogue of Microorganisms (GCM) 10K type strain sequencing project: providing services to taxonomists for standard genome sequencing and annotation.</title>
        <authorList>
            <consortium name="The Broad Institute Genomics Platform"/>
            <consortium name="The Broad Institute Genome Sequencing Center for Infectious Disease"/>
            <person name="Wu L."/>
            <person name="Ma J."/>
        </authorList>
    </citation>
    <scope>NUCLEOTIDE SEQUENCE [LARGE SCALE GENOMIC DNA]</scope>
    <source>
        <strain evidence="3">JCM 17979</strain>
    </source>
</reference>
<feature type="compositionally biased region" description="Pro residues" evidence="1">
    <location>
        <begin position="51"/>
        <end position="61"/>
    </location>
</feature>
<organism evidence="2 3">
    <name type="scientific">Actinomycetospora chlora</name>
    <dbReference type="NCBI Taxonomy" id="663608"/>
    <lineage>
        <taxon>Bacteria</taxon>
        <taxon>Bacillati</taxon>
        <taxon>Actinomycetota</taxon>
        <taxon>Actinomycetes</taxon>
        <taxon>Pseudonocardiales</taxon>
        <taxon>Pseudonocardiaceae</taxon>
        <taxon>Actinomycetospora</taxon>
    </lineage>
</organism>
<feature type="region of interest" description="Disordered" evidence="1">
    <location>
        <begin position="43"/>
        <end position="80"/>
    </location>
</feature>
<accession>A0ABP9AYV5</accession>
<gene>
    <name evidence="2" type="ORF">GCM10023200_23330</name>
</gene>
<dbReference type="Pfam" id="PF08811">
    <property type="entry name" value="DUF1800"/>
    <property type="match status" value="1"/>
</dbReference>
<evidence type="ECO:0000313" key="3">
    <source>
        <dbReference type="Proteomes" id="UP001500928"/>
    </source>
</evidence>
<comment type="caution">
    <text evidence="2">The sequence shown here is derived from an EMBL/GenBank/DDBJ whole genome shotgun (WGS) entry which is preliminary data.</text>
</comment>
<evidence type="ECO:0000313" key="2">
    <source>
        <dbReference type="EMBL" id="GAA4788241.1"/>
    </source>
</evidence>
<name>A0ABP9AYV5_9PSEU</name>
<sequence>MVQLDDRAATRRLLDRLGFGPLPGELAAARGFDATLDALLAPGPDPGVAATPPPALAPIPTSPRSDATDRAAEQQARQTGQAQLTTWWLDRMTATTAPLPERLVWFWHGHFATSAQKVREPAALLAQNQTFRTLGLGDFRTLAHAMVVDPAMMVWLDAAQNKVGAANENLAREFMELFALGVGNYAESDVREAARALTGYTVDRTDGDVRLVARRQDTGPKTIFGTTGPIDAPRFVDMVVDRPESARFVASRLWYRLVSSSTPPTPAVLGDLTDAYGPGTDVRGLLRALATSAPFRDSATTVVKQPVEWAVGLMRAVGVRASAVVAAPGGRPGRPRRDPLVTQLTALGQVPFRPPSVGGWPAGPAWLTPSAGLSRLALAEAVVAGSPLPPGPAGAAARIDWARQVLGVDAWSPRSLAALQQVAGEADPRRTLTVAALTPEYVVST</sequence>
<dbReference type="EMBL" id="BAABHO010000015">
    <property type="protein sequence ID" value="GAA4788241.1"/>
    <property type="molecule type" value="Genomic_DNA"/>
</dbReference>